<evidence type="ECO:0000256" key="14">
    <source>
        <dbReference type="ARBA" id="ARBA00023098"/>
    </source>
</evidence>
<keyword evidence="12 21" id="KW-0999">Mitochondrion inner membrane</keyword>
<evidence type="ECO:0000256" key="2">
    <source>
        <dbReference type="ARBA" id="ARBA00003203"/>
    </source>
</evidence>
<accession>A0A2K6FZ01</accession>
<keyword evidence="10 21" id="KW-0808">Transferase</keyword>
<evidence type="ECO:0000256" key="13">
    <source>
        <dbReference type="ARBA" id="ARBA00022842"/>
    </source>
</evidence>
<keyword evidence="17 21" id="KW-0594">Phospholipid biosynthesis</keyword>
<dbReference type="GO" id="GO:0005743">
    <property type="term" value="C:mitochondrial inner membrane"/>
    <property type="evidence" value="ECO:0007669"/>
    <property type="project" value="UniProtKB-SubCell"/>
</dbReference>
<keyword evidence="23" id="KW-1185">Reference proteome</keyword>
<dbReference type="EC" id="2.7.7.41" evidence="7 21"/>
<keyword evidence="16 21" id="KW-0472">Membrane</keyword>
<comment type="cofactor">
    <cofactor evidence="1 21">
        <name>Mg(2+)</name>
        <dbReference type="ChEBI" id="CHEBI:18420"/>
    </cofactor>
</comment>
<evidence type="ECO:0000256" key="7">
    <source>
        <dbReference type="ARBA" id="ARBA00012487"/>
    </source>
</evidence>
<evidence type="ECO:0000256" key="12">
    <source>
        <dbReference type="ARBA" id="ARBA00022792"/>
    </source>
</evidence>
<keyword evidence="11 21" id="KW-0548">Nucleotidyltransferase</keyword>
<dbReference type="Pfam" id="PF09139">
    <property type="entry name" value="Tam41_Mmp37"/>
    <property type="match status" value="1"/>
</dbReference>
<evidence type="ECO:0000256" key="20">
    <source>
        <dbReference type="ARBA" id="ARBA00031502"/>
    </source>
</evidence>
<reference evidence="22" key="1">
    <citation type="submission" date="2025-08" db="UniProtKB">
        <authorList>
            <consortium name="Ensembl"/>
        </authorList>
    </citation>
    <scope>IDENTIFICATION</scope>
</reference>
<dbReference type="PIRSF" id="PIRSF028840">
    <property type="entry name" value="Mmp37"/>
    <property type="match status" value="1"/>
</dbReference>
<dbReference type="Proteomes" id="UP000233160">
    <property type="component" value="Unassembled WGS sequence"/>
</dbReference>
<evidence type="ECO:0000256" key="3">
    <source>
        <dbReference type="ARBA" id="ARBA00004443"/>
    </source>
</evidence>
<dbReference type="PANTHER" id="PTHR13619">
    <property type="entry name" value="PHOSPHATIDATE CYTIDYLYLTRANSFERASE, MITOCHONDRIAL"/>
    <property type="match status" value="1"/>
</dbReference>
<keyword evidence="15 21" id="KW-0496">Mitochondrion</keyword>
<evidence type="ECO:0000256" key="6">
    <source>
        <dbReference type="ARBA" id="ARBA00005458"/>
    </source>
</evidence>
<sequence length="313" mass="35444">MALQSSGVTFRKILSHFPEELSLAFAYGSGVYRQAGPNSDQKNAMMDFVFTVDDPVAWHTKNLKKNRSHYSLLKFLGPKIITSIQNNYGAGVYYNSLITCDSRLIKYGVISTSILIEDLLNWNNLYIAGRLQKPVKIVAMNENVILRSALDKNLRSAVTAAFLMLPESFSEEDLFIEIAGLSYSGDFRMVVGEDKTKVLNIVKPNIAHFRELYGSILQENPQVVYKTQQGRLEIDKSPEGQFTQLMTLPKTLQQQINHIMDPPGKNRDVDETLFQVAHDPDCGDAVRLGMKKSMIYSSLKLHKMWKGWLRKTS</sequence>
<dbReference type="GO" id="GO:0004605">
    <property type="term" value="F:phosphatidate cytidylyltransferase activity"/>
    <property type="evidence" value="ECO:0007669"/>
    <property type="project" value="UniProtKB-UniRule"/>
</dbReference>
<dbReference type="GO" id="GO:0032049">
    <property type="term" value="P:cardiolipin biosynthetic process"/>
    <property type="evidence" value="ECO:0007669"/>
    <property type="project" value="UniProtKB-UniRule"/>
</dbReference>
<name>A0A2K6FZ01_PROCO</name>
<evidence type="ECO:0000256" key="11">
    <source>
        <dbReference type="ARBA" id="ARBA00022695"/>
    </source>
</evidence>
<dbReference type="GO" id="GO:0016024">
    <property type="term" value="P:CDP-diacylglycerol biosynthetic process"/>
    <property type="evidence" value="ECO:0007669"/>
    <property type="project" value="UniProtKB-UniRule"/>
</dbReference>
<comment type="catalytic activity">
    <reaction evidence="21">
        <text>a 1,2-diacyl-sn-glycero-3-phosphate + CTP + H(+) = a CDP-1,2-diacyl-sn-glycerol + diphosphate</text>
        <dbReference type="Rhea" id="RHEA:16229"/>
        <dbReference type="ChEBI" id="CHEBI:15378"/>
        <dbReference type="ChEBI" id="CHEBI:33019"/>
        <dbReference type="ChEBI" id="CHEBI:37563"/>
        <dbReference type="ChEBI" id="CHEBI:58332"/>
        <dbReference type="ChEBI" id="CHEBI:58608"/>
        <dbReference type="EC" id="2.7.7.41"/>
    </reaction>
</comment>
<evidence type="ECO:0000256" key="1">
    <source>
        <dbReference type="ARBA" id="ARBA00001946"/>
    </source>
</evidence>
<evidence type="ECO:0000256" key="16">
    <source>
        <dbReference type="ARBA" id="ARBA00023136"/>
    </source>
</evidence>
<evidence type="ECO:0000256" key="18">
    <source>
        <dbReference type="ARBA" id="ARBA00023264"/>
    </source>
</evidence>
<proteinExistence type="inferred from homology"/>
<dbReference type="UniPathway" id="UPA00557">
    <property type="reaction ID" value="UER00614"/>
</dbReference>
<evidence type="ECO:0000256" key="19">
    <source>
        <dbReference type="ARBA" id="ARBA00029893"/>
    </source>
</evidence>
<dbReference type="GeneTree" id="ENSGT00390000000616"/>
<evidence type="ECO:0000313" key="23">
    <source>
        <dbReference type="Proteomes" id="UP000233160"/>
    </source>
</evidence>
<evidence type="ECO:0000256" key="9">
    <source>
        <dbReference type="ARBA" id="ARBA00022516"/>
    </source>
</evidence>
<evidence type="ECO:0000256" key="5">
    <source>
        <dbReference type="ARBA" id="ARBA00005189"/>
    </source>
</evidence>
<comment type="pathway">
    <text evidence="4 21">Phospholipid metabolism; CDP-diacylglycerol biosynthesis; CDP-diacylglycerol from sn-glycerol 3-phosphate: step 3/3.</text>
</comment>
<comment type="pathway">
    <text evidence="5">Lipid metabolism.</text>
</comment>
<evidence type="ECO:0000256" key="4">
    <source>
        <dbReference type="ARBA" id="ARBA00005119"/>
    </source>
</evidence>
<keyword evidence="18 21" id="KW-1208">Phospholipid metabolism</keyword>
<comment type="similarity">
    <text evidence="6 21">Belongs to the TAM41 family.</text>
</comment>
<keyword evidence="13 21" id="KW-0460">Magnesium</keyword>
<evidence type="ECO:0000256" key="21">
    <source>
        <dbReference type="PIRNR" id="PIRNR028840"/>
    </source>
</evidence>
<organism evidence="22 23">
    <name type="scientific">Propithecus coquereli</name>
    <name type="common">Coquerel's sifaka</name>
    <name type="synonym">Propithecus verreauxi coquereli</name>
    <dbReference type="NCBI Taxonomy" id="379532"/>
    <lineage>
        <taxon>Eukaryota</taxon>
        <taxon>Metazoa</taxon>
        <taxon>Chordata</taxon>
        <taxon>Craniata</taxon>
        <taxon>Vertebrata</taxon>
        <taxon>Euteleostomi</taxon>
        <taxon>Mammalia</taxon>
        <taxon>Eutheria</taxon>
        <taxon>Euarchontoglires</taxon>
        <taxon>Primates</taxon>
        <taxon>Strepsirrhini</taxon>
        <taxon>Lemuriformes</taxon>
        <taxon>Indriidae</taxon>
        <taxon>Propithecus</taxon>
    </lineage>
</organism>
<evidence type="ECO:0000256" key="15">
    <source>
        <dbReference type="ARBA" id="ARBA00023128"/>
    </source>
</evidence>
<comment type="subcellular location">
    <subcellularLocation>
        <location evidence="3 21">Mitochondrion inner membrane</location>
        <topology evidence="3 21">Peripheral membrane protein</topology>
        <orientation evidence="3 21">Matrix side</orientation>
    </subcellularLocation>
</comment>
<dbReference type="InterPro" id="IPR015222">
    <property type="entry name" value="Tam41"/>
</dbReference>
<keyword evidence="9 21" id="KW-0444">Lipid biosynthesis</keyword>
<keyword evidence="14 21" id="KW-0443">Lipid metabolism</keyword>
<dbReference type="AlphaFoldDB" id="A0A2K6FZ01"/>
<evidence type="ECO:0000256" key="8">
    <source>
        <dbReference type="ARBA" id="ARBA00018337"/>
    </source>
</evidence>
<dbReference type="Ensembl" id="ENSPCOT00000029860.1">
    <property type="protein sequence ID" value="ENSPCOP00000019212.1"/>
    <property type="gene ID" value="ENSPCOG00000021554.1"/>
</dbReference>
<evidence type="ECO:0000256" key="17">
    <source>
        <dbReference type="ARBA" id="ARBA00023209"/>
    </source>
</evidence>
<comment type="function">
    <text evidence="2 21">Catalyzes the conversion of phosphatidic acid (PA) to CDP-diacylglycerol (CDP-DAG), an essential intermediate in the synthesis of phosphatidylglycerol, cardiolipin and phosphatidylinositol.</text>
</comment>
<reference evidence="22" key="2">
    <citation type="submission" date="2025-09" db="UniProtKB">
        <authorList>
            <consortium name="Ensembl"/>
        </authorList>
    </citation>
    <scope>IDENTIFICATION</scope>
</reference>
<dbReference type="PANTHER" id="PTHR13619:SF0">
    <property type="entry name" value="PHOSPHATIDATE CYTIDYLYLTRANSFERASE, MITOCHONDRIAL"/>
    <property type="match status" value="1"/>
</dbReference>
<gene>
    <name evidence="22" type="primary">TAMM41</name>
</gene>
<evidence type="ECO:0000256" key="10">
    <source>
        <dbReference type="ARBA" id="ARBA00022679"/>
    </source>
</evidence>
<evidence type="ECO:0000313" key="22">
    <source>
        <dbReference type="Ensembl" id="ENSPCOP00000019212.1"/>
    </source>
</evidence>
<protein>
    <recommendedName>
        <fullName evidence="8 21">Phosphatidate cytidylyltransferase, mitochondrial</fullName>
        <ecNumber evidence="7 21">2.7.7.41</ecNumber>
    </recommendedName>
    <alternativeName>
        <fullName evidence="19 21">CDP-diacylglycerol synthase</fullName>
    </alternativeName>
    <alternativeName>
        <fullName evidence="20 21">Mitochondrial translocator assembly and maintenance protein 41 homolog</fullName>
    </alternativeName>
</protein>